<dbReference type="Proteomes" id="UP000736672">
    <property type="component" value="Unassembled WGS sequence"/>
</dbReference>
<dbReference type="AlphaFoldDB" id="A0A9P9L4Y5"/>
<dbReference type="EMBL" id="JAGTJS010000002">
    <property type="protein sequence ID" value="KAH7274046.1"/>
    <property type="molecule type" value="Genomic_DNA"/>
</dbReference>
<gene>
    <name evidence="2" type="ORF">B0J15DRAFT_118001</name>
</gene>
<reference evidence="2" key="1">
    <citation type="journal article" date="2021" name="Nat. Commun.">
        <title>Genetic determinants of endophytism in the Arabidopsis root mycobiome.</title>
        <authorList>
            <person name="Mesny F."/>
            <person name="Miyauchi S."/>
            <person name="Thiergart T."/>
            <person name="Pickel B."/>
            <person name="Atanasova L."/>
            <person name="Karlsson M."/>
            <person name="Huettel B."/>
            <person name="Barry K.W."/>
            <person name="Haridas S."/>
            <person name="Chen C."/>
            <person name="Bauer D."/>
            <person name="Andreopoulos W."/>
            <person name="Pangilinan J."/>
            <person name="LaButti K."/>
            <person name="Riley R."/>
            <person name="Lipzen A."/>
            <person name="Clum A."/>
            <person name="Drula E."/>
            <person name="Henrissat B."/>
            <person name="Kohler A."/>
            <person name="Grigoriev I.V."/>
            <person name="Martin F.M."/>
            <person name="Hacquard S."/>
        </authorList>
    </citation>
    <scope>NUCLEOTIDE SEQUENCE</scope>
    <source>
        <strain evidence="2">FSSC 5 MPI-SDFR-AT-0091</strain>
    </source>
</reference>
<comment type="caution">
    <text evidence="2">The sequence shown here is derived from an EMBL/GenBank/DDBJ whole genome shotgun (WGS) entry which is preliminary data.</text>
</comment>
<keyword evidence="3" id="KW-1185">Reference proteome</keyword>
<name>A0A9P9L4Y5_FUSSL</name>
<feature type="region of interest" description="Disordered" evidence="1">
    <location>
        <begin position="81"/>
        <end position="124"/>
    </location>
</feature>
<feature type="compositionally biased region" description="Polar residues" evidence="1">
    <location>
        <begin position="115"/>
        <end position="124"/>
    </location>
</feature>
<evidence type="ECO:0000313" key="3">
    <source>
        <dbReference type="Proteomes" id="UP000736672"/>
    </source>
</evidence>
<evidence type="ECO:0000313" key="2">
    <source>
        <dbReference type="EMBL" id="KAH7274046.1"/>
    </source>
</evidence>
<sequence length="210" mass="23017">MAQSGNRQLLSSGSFIRNSMRVVCLHHVPGLSTSMYLNTWRLSANLPNYSQHNCGIDEHQLTHRRISLLAGWPSFLTTTRPHDVNINKPTRTGLQPHSPFIPPDQRAGPPKPAGSFSQGRPNFNIPTTTRNLKVFAAILRRLWLLGRCGWWVAKTLINTLHLLLAPRAPGCFPYRTLLVAGSHSTGQGPADAATSYSPPNPLCRSGAASV</sequence>
<organism evidence="2 3">
    <name type="scientific">Fusarium solani</name>
    <name type="common">Filamentous fungus</name>
    <dbReference type="NCBI Taxonomy" id="169388"/>
    <lineage>
        <taxon>Eukaryota</taxon>
        <taxon>Fungi</taxon>
        <taxon>Dikarya</taxon>
        <taxon>Ascomycota</taxon>
        <taxon>Pezizomycotina</taxon>
        <taxon>Sordariomycetes</taxon>
        <taxon>Hypocreomycetidae</taxon>
        <taxon>Hypocreales</taxon>
        <taxon>Nectriaceae</taxon>
        <taxon>Fusarium</taxon>
        <taxon>Fusarium solani species complex</taxon>
    </lineage>
</organism>
<evidence type="ECO:0000256" key="1">
    <source>
        <dbReference type="SAM" id="MobiDB-lite"/>
    </source>
</evidence>
<accession>A0A9P9L4Y5</accession>
<proteinExistence type="predicted"/>
<protein>
    <submittedName>
        <fullName evidence="2">Uncharacterized protein</fullName>
    </submittedName>
</protein>